<proteinExistence type="predicted"/>
<comment type="caution">
    <text evidence="1">The sequence shown here is derived from an EMBL/GenBank/DDBJ whole genome shotgun (WGS) entry which is preliminary data.</text>
</comment>
<dbReference type="eggNOG" id="COG2355">
    <property type="taxonomic scope" value="Bacteria"/>
</dbReference>
<dbReference type="PANTHER" id="PTHR10443">
    <property type="entry name" value="MICROSOMAL DIPEPTIDASE"/>
    <property type="match status" value="1"/>
</dbReference>
<protein>
    <submittedName>
        <fullName evidence="1">Zn-dependent dipeptidase, microsomal dipeptidase-like protein</fullName>
        <ecNumber evidence="1">3.4.13.19</ecNumber>
    </submittedName>
</protein>
<dbReference type="InterPro" id="IPR006311">
    <property type="entry name" value="TAT_signal"/>
</dbReference>
<dbReference type="PANTHER" id="PTHR10443:SF12">
    <property type="entry name" value="DIPEPTIDASE"/>
    <property type="match status" value="1"/>
</dbReference>
<dbReference type="RefSeq" id="WP_008294623.1">
    <property type="nucleotide sequence ID" value="NZ_CM002299.1"/>
</dbReference>
<organism evidence="1 2">
    <name type="scientific">Congregibacter litoralis KT71</name>
    <dbReference type="NCBI Taxonomy" id="314285"/>
    <lineage>
        <taxon>Bacteria</taxon>
        <taxon>Pseudomonadati</taxon>
        <taxon>Pseudomonadota</taxon>
        <taxon>Gammaproteobacteria</taxon>
        <taxon>Cellvibrionales</taxon>
        <taxon>Halieaceae</taxon>
        <taxon>Congregibacter</taxon>
    </lineage>
</organism>
<evidence type="ECO:0000313" key="2">
    <source>
        <dbReference type="Proteomes" id="UP000019205"/>
    </source>
</evidence>
<reference evidence="1 2" key="1">
    <citation type="journal article" date="2007" name="Proc. Natl. Acad. Sci. U.S.A.">
        <title>Characterization of a marine gammaproteobacterium capable of aerobic anoxygenic photosynthesis.</title>
        <authorList>
            <person name="Fuchs B.M."/>
            <person name="Spring S."/>
            <person name="Teeling H."/>
            <person name="Quast C."/>
            <person name="Wulf J."/>
            <person name="Schattenhofer M."/>
            <person name="Yan S."/>
            <person name="Ferriera S."/>
            <person name="Johnson J."/>
            <person name="Glockner F.O."/>
            <person name="Amann R."/>
        </authorList>
    </citation>
    <scope>NUCLEOTIDE SEQUENCE [LARGE SCALE GENOMIC DNA]</scope>
    <source>
        <strain evidence="1">KT71</strain>
    </source>
</reference>
<keyword evidence="1" id="KW-0378">Hydrolase</keyword>
<gene>
    <name evidence="1" type="ORF">KT71_10934</name>
</gene>
<dbReference type="Pfam" id="PF01244">
    <property type="entry name" value="Peptidase_M19"/>
    <property type="match status" value="1"/>
</dbReference>
<dbReference type="EMBL" id="AAOA02000003">
    <property type="protein sequence ID" value="EAQ96810.1"/>
    <property type="molecule type" value="Genomic_DNA"/>
</dbReference>
<dbReference type="HOGENOM" id="CLU_031404_2_0_6"/>
<dbReference type="AlphaFoldDB" id="A4AAT8"/>
<dbReference type="PROSITE" id="PS51318">
    <property type="entry name" value="TAT"/>
    <property type="match status" value="1"/>
</dbReference>
<keyword evidence="1" id="KW-0224">Dipeptidase</keyword>
<dbReference type="InterPro" id="IPR008257">
    <property type="entry name" value="Pept_M19"/>
</dbReference>
<dbReference type="PROSITE" id="PS51365">
    <property type="entry name" value="RENAL_DIPEPTIDASE_2"/>
    <property type="match status" value="1"/>
</dbReference>
<sequence>MKWDTNRRTFIQGAAAVLASQALPGAADSGPDKSYEDMLVIDALCFGKEWGEEVFAALRAANYSGIIESLPRKNLQTAIDALLDWRKRIENHSDQLMFALQAEDFRRAKDSKRTAVMMNFQNSTMLNGDVDNIDALYALGMRSFQLTYNFRNLVGDGCLERTNAGLSDFGLEVVERMNDTGVLIDLSHCGDQTTLDGIAFSQRPVGITHTMCDALRSHPRAKTDEQMRNCAEKGGVIGMVALGYFVGPDPGGDTTIEHYADHIEHAVNVAGIEHIGISTDYPPQGISPWATYEEWFVPRTGYFKPSYELRWPPWIPALDTTDRYRNLMAVLEGRGCASKDIERLLGLNWLRLLGDTIG</sequence>
<dbReference type="Proteomes" id="UP000019205">
    <property type="component" value="Chromosome"/>
</dbReference>
<dbReference type="EC" id="3.4.13.19" evidence="1"/>
<reference evidence="1 2" key="2">
    <citation type="journal article" date="2009" name="PLoS ONE">
        <title>The photosynthetic apparatus and its regulation in the aerobic gammaproteobacterium Congregibacter litoralis gen. nov., sp. nov.</title>
        <authorList>
            <person name="Spring S."/>
            <person name="Lunsdorf H."/>
            <person name="Fuchs B.M."/>
            <person name="Tindall B.J."/>
        </authorList>
    </citation>
    <scope>NUCLEOTIDE SEQUENCE [LARGE SCALE GENOMIC DNA]</scope>
    <source>
        <strain evidence="1">KT71</strain>
    </source>
</reference>
<dbReference type="GO" id="GO:0070573">
    <property type="term" value="F:metallodipeptidase activity"/>
    <property type="evidence" value="ECO:0007669"/>
    <property type="project" value="InterPro"/>
</dbReference>
<dbReference type="OrthoDB" id="9804920at2"/>
<accession>A4AAT8</accession>
<dbReference type="STRING" id="314285.KT71_10934"/>
<dbReference type="GO" id="GO:0006508">
    <property type="term" value="P:proteolysis"/>
    <property type="evidence" value="ECO:0007669"/>
    <property type="project" value="InterPro"/>
</dbReference>
<dbReference type="SUPFAM" id="SSF51556">
    <property type="entry name" value="Metallo-dependent hydrolases"/>
    <property type="match status" value="1"/>
</dbReference>
<dbReference type="InterPro" id="IPR032466">
    <property type="entry name" value="Metal_Hydrolase"/>
</dbReference>
<name>A4AAT8_9GAMM</name>
<keyword evidence="2" id="KW-1185">Reference proteome</keyword>
<evidence type="ECO:0000313" key="1">
    <source>
        <dbReference type="EMBL" id="EAQ96810.1"/>
    </source>
</evidence>
<keyword evidence="1" id="KW-0645">Protease</keyword>
<dbReference type="Gene3D" id="3.20.20.140">
    <property type="entry name" value="Metal-dependent hydrolases"/>
    <property type="match status" value="1"/>
</dbReference>